<feature type="domain" description="Methyltransferase small" evidence="6">
    <location>
        <begin position="109"/>
        <end position="193"/>
    </location>
</feature>
<accession>A0ABS0VTV2</accession>
<dbReference type="PROSITE" id="PS00092">
    <property type="entry name" value="N6_MTASE"/>
    <property type="match status" value="1"/>
</dbReference>
<evidence type="ECO:0000256" key="2">
    <source>
        <dbReference type="ARBA" id="ARBA00022679"/>
    </source>
</evidence>
<feature type="domain" description="Release factor glutamine methyltransferase N-terminal" evidence="7">
    <location>
        <begin position="8"/>
        <end position="73"/>
    </location>
</feature>
<dbReference type="PANTHER" id="PTHR18895:SF74">
    <property type="entry name" value="MTRF1L RELEASE FACTOR GLUTAMINE METHYLTRANSFERASE"/>
    <property type="match status" value="1"/>
</dbReference>
<dbReference type="HAMAP" id="MF_02126">
    <property type="entry name" value="RF_methyltr_PrmC"/>
    <property type="match status" value="1"/>
</dbReference>
<dbReference type="InterPro" id="IPR007848">
    <property type="entry name" value="Small_mtfrase_dom"/>
</dbReference>
<dbReference type="GO" id="GO:0102559">
    <property type="term" value="F:peptide chain release factor N(5)-glutamine methyltransferase activity"/>
    <property type="evidence" value="ECO:0007669"/>
    <property type="project" value="UniProtKB-EC"/>
</dbReference>
<dbReference type="Gene3D" id="3.40.50.150">
    <property type="entry name" value="Vaccinia Virus protein VP39"/>
    <property type="match status" value="1"/>
</dbReference>
<evidence type="ECO:0000256" key="3">
    <source>
        <dbReference type="ARBA" id="ARBA00022691"/>
    </source>
</evidence>
<keyword evidence="2 5" id="KW-0808">Transferase</keyword>
<evidence type="ECO:0000256" key="1">
    <source>
        <dbReference type="ARBA" id="ARBA00022603"/>
    </source>
</evidence>
<dbReference type="Proteomes" id="UP000625574">
    <property type="component" value="Unassembled WGS sequence"/>
</dbReference>
<keyword evidence="3 5" id="KW-0949">S-adenosyl-L-methionine</keyword>
<organism evidence="8 9">
    <name type="scientific">Corynebacterium marambiense</name>
    <dbReference type="NCBI Taxonomy" id="2765364"/>
    <lineage>
        <taxon>Bacteria</taxon>
        <taxon>Bacillati</taxon>
        <taxon>Actinomycetota</taxon>
        <taxon>Actinomycetes</taxon>
        <taxon>Mycobacteriales</taxon>
        <taxon>Corynebacteriaceae</taxon>
        <taxon>Corynebacterium</taxon>
    </lineage>
</organism>
<dbReference type="InterPro" id="IPR040758">
    <property type="entry name" value="PrmC_N"/>
</dbReference>
<dbReference type="EC" id="2.1.1.297" evidence="5"/>
<dbReference type="CDD" id="cd02440">
    <property type="entry name" value="AdoMet_MTases"/>
    <property type="match status" value="1"/>
</dbReference>
<comment type="caution">
    <text evidence="8">The sequence shown here is derived from an EMBL/GenBank/DDBJ whole genome shotgun (WGS) entry which is preliminary data.</text>
</comment>
<evidence type="ECO:0000259" key="7">
    <source>
        <dbReference type="Pfam" id="PF17827"/>
    </source>
</evidence>
<dbReference type="InterPro" id="IPR029063">
    <property type="entry name" value="SAM-dependent_MTases_sf"/>
</dbReference>
<feature type="binding site" evidence="5">
    <location>
        <begin position="187"/>
        <end position="190"/>
    </location>
    <ligand>
        <name>substrate</name>
    </ligand>
</feature>
<dbReference type="InterPro" id="IPR004556">
    <property type="entry name" value="HemK-like"/>
</dbReference>
<dbReference type="InterPro" id="IPR002052">
    <property type="entry name" value="DNA_methylase_N6_adenine_CS"/>
</dbReference>
<name>A0ABS0VTV2_9CORY</name>
<dbReference type="Pfam" id="PF17827">
    <property type="entry name" value="PrmC_N"/>
    <property type="match status" value="1"/>
</dbReference>
<evidence type="ECO:0000259" key="6">
    <source>
        <dbReference type="Pfam" id="PF05175"/>
    </source>
</evidence>
<proteinExistence type="inferred from homology"/>
<evidence type="ECO:0000256" key="5">
    <source>
        <dbReference type="HAMAP-Rule" id="MF_02126"/>
    </source>
</evidence>
<evidence type="ECO:0000313" key="9">
    <source>
        <dbReference type="Proteomes" id="UP000625574"/>
    </source>
</evidence>
<gene>
    <name evidence="5 8" type="primary">prmC</name>
    <name evidence="8" type="ORF">JDV76_04305</name>
</gene>
<keyword evidence="1 5" id="KW-0489">Methyltransferase</keyword>
<protein>
    <recommendedName>
        <fullName evidence="5">Release factor glutamine methyltransferase</fullName>
        <shortName evidence="5">RF MTase</shortName>
        <ecNumber evidence="5">2.1.1.297</ecNumber>
    </recommendedName>
    <alternativeName>
        <fullName evidence="5">N5-glutamine methyltransferase PrmC</fullName>
    </alternativeName>
    <alternativeName>
        <fullName evidence="5">Protein-(glutamine-N5) MTase PrmC</fullName>
    </alternativeName>
    <alternativeName>
        <fullName evidence="5">Protein-glutamine N-methyltransferase PrmC</fullName>
    </alternativeName>
</protein>
<comment type="catalytic activity">
    <reaction evidence="4 5">
        <text>L-glutaminyl-[peptide chain release factor] + S-adenosyl-L-methionine = N(5)-methyl-L-glutaminyl-[peptide chain release factor] + S-adenosyl-L-homocysteine + H(+)</text>
        <dbReference type="Rhea" id="RHEA:42896"/>
        <dbReference type="Rhea" id="RHEA-COMP:10271"/>
        <dbReference type="Rhea" id="RHEA-COMP:10272"/>
        <dbReference type="ChEBI" id="CHEBI:15378"/>
        <dbReference type="ChEBI" id="CHEBI:30011"/>
        <dbReference type="ChEBI" id="CHEBI:57856"/>
        <dbReference type="ChEBI" id="CHEBI:59789"/>
        <dbReference type="ChEBI" id="CHEBI:61891"/>
        <dbReference type="EC" id="2.1.1.297"/>
    </reaction>
</comment>
<dbReference type="InterPro" id="IPR019874">
    <property type="entry name" value="RF_methyltr_PrmC"/>
</dbReference>
<dbReference type="Pfam" id="PF05175">
    <property type="entry name" value="MTS"/>
    <property type="match status" value="1"/>
</dbReference>
<dbReference type="RefSeq" id="WP_198735640.1">
    <property type="nucleotide sequence ID" value="NZ_JAEIOT010000005.1"/>
</dbReference>
<dbReference type="GO" id="GO:0032259">
    <property type="term" value="P:methylation"/>
    <property type="evidence" value="ECO:0007669"/>
    <property type="project" value="UniProtKB-KW"/>
</dbReference>
<dbReference type="NCBIfam" id="TIGR00536">
    <property type="entry name" value="hemK_fam"/>
    <property type="match status" value="1"/>
</dbReference>
<sequence>MRNTVTAAVRDAAAVLAAAGVDTPFVDAQLIAAHLLGCGRMDLFLHGDDETPEGFDELVARRASREPLQYITGTAPVGALDLEVGPGVFIPRPETELLAAWGLGALTDLTAPVVVDLCTGSGTLAIAIASARTGAEVIAVEIDPCATRWAERNIAAHAPDIRLVEADATRQDILPDFHGRVDLVLSNPPYVPETGANDIQPEVRHDPHHAVFGGEDGMSVIIPMLRTVHELLKPGGWCGIEHDDSTGNAVRDAFTRHGGFTDICTRTDLTGRERFTTASRLGQS</sequence>
<dbReference type="NCBIfam" id="TIGR03534">
    <property type="entry name" value="RF_mod_PrmC"/>
    <property type="match status" value="1"/>
</dbReference>
<keyword evidence="9" id="KW-1185">Reference proteome</keyword>
<comment type="caution">
    <text evidence="5">Lacks conserved residue(s) required for the propagation of feature annotation.</text>
</comment>
<evidence type="ECO:0000256" key="4">
    <source>
        <dbReference type="ARBA" id="ARBA00048391"/>
    </source>
</evidence>
<comment type="function">
    <text evidence="5">Methylates the class 1 translation termination release factors RF1/PrfA and RF2/PrfB on the glutamine residue of the universally conserved GGQ motif.</text>
</comment>
<dbReference type="InterPro" id="IPR050320">
    <property type="entry name" value="N5-glutamine_MTase"/>
</dbReference>
<feature type="binding site" evidence="5">
    <location>
        <position position="141"/>
    </location>
    <ligand>
        <name>S-adenosyl-L-methionine</name>
        <dbReference type="ChEBI" id="CHEBI:59789"/>
    </ligand>
</feature>
<feature type="binding site" evidence="5">
    <location>
        <position position="187"/>
    </location>
    <ligand>
        <name>S-adenosyl-L-methionine</name>
        <dbReference type="ChEBI" id="CHEBI:59789"/>
    </ligand>
</feature>
<reference evidence="8 9" key="1">
    <citation type="submission" date="2020-12" db="EMBL/GenBank/DDBJ databases">
        <title>Genome public.</title>
        <authorList>
            <person name="Sun Q."/>
        </authorList>
    </citation>
    <scope>NUCLEOTIDE SEQUENCE [LARGE SCALE GENOMIC DNA]</scope>
    <source>
        <strain evidence="8 9">CCM 8864</strain>
    </source>
</reference>
<dbReference type="SUPFAM" id="SSF53335">
    <property type="entry name" value="S-adenosyl-L-methionine-dependent methyltransferases"/>
    <property type="match status" value="1"/>
</dbReference>
<dbReference type="PANTHER" id="PTHR18895">
    <property type="entry name" value="HEMK METHYLTRANSFERASE"/>
    <property type="match status" value="1"/>
</dbReference>
<dbReference type="EMBL" id="JAEIOT010000005">
    <property type="protein sequence ID" value="MBI9000194.1"/>
    <property type="molecule type" value="Genomic_DNA"/>
</dbReference>
<comment type="similarity">
    <text evidence="5">Belongs to the protein N5-glutamine methyltransferase family. PrmC subfamily.</text>
</comment>
<dbReference type="Gene3D" id="1.10.8.10">
    <property type="entry name" value="DNA helicase RuvA subunit, C-terminal domain"/>
    <property type="match status" value="1"/>
</dbReference>
<evidence type="ECO:0000313" key="8">
    <source>
        <dbReference type="EMBL" id="MBI9000194.1"/>
    </source>
</evidence>